<evidence type="ECO:0000256" key="1">
    <source>
        <dbReference type="SAM" id="Phobius"/>
    </source>
</evidence>
<keyword evidence="1" id="KW-0812">Transmembrane</keyword>
<gene>
    <name evidence="2" type="ORF">TARUN_2763</name>
</gene>
<keyword evidence="3" id="KW-1185">Reference proteome</keyword>
<organism evidence="2 3">
    <name type="scientific">Trichoderma arundinaceum</name>
    <dbReference type="NCBI Taxonomy" id="490622"/>
    <lineage>
        <taxon>Eukaryota</taxon>
        <taxon>Fungi</taxon>
        <taxon>Dikarya</taxon>
        <taxon>Ascomycota</taxon>
        <taxon>Pezizomycotina</taxon>
        <taxon>Sordariomycetes</taxon>
        <taxon>Hypocreomycetidae</taxon>
        <taxon>Hypocreales</taxon>
        <taxon>Hypocreaceae</taxon>
        <taxon>Trichoderma</taxon>
    </lineage>
</organism>
<dbReference type="OrthoDB" id="2101715at2759"/>
<feature type="transmembrane region" description="Helical" evidence="1">
    <location>
        <begin position="214"/>
        <end position="233"/>
    </location>
</feature>
<keyword evidence="1" id="KW-1133">Transmembrane helix</keyword>
<evidence type="ECO:0008006" key="4">
    <source>
        <dbReference type="Google" id="ProtNLM"/>
    </source>
</evidence>
<proteinExistence type="predicted"/>
<dbReference type="AlphaFoldDB" id="A0A395NU36"/>
<name>A0A395NU36_TRIAR</name>
<comment type="caution">
    <text evidence="2">The sequence shown here is derived from an EMBL/GenBank/DDBJ whole genome shotgun (WGS) entry which is preliminary data.</text>
</comment>
<accession>A0A395NU36</accession>
<keyword evidence="1" id="KW-0472">Membrane</keyword>
<reference evidence="2 3" key="1">
    <citation type="journal article" date="2018" name="PLoS Pathog.">
        <title>Evolution of structural diversity of trichothecenes, a family of toxins produced by plant pathogenic and entomopathogenic fungi.</title>
        <authorList>
            <person name="Proctor R.H."/>
            <person name="McCormick S.P."/>
            <person name="Kim H.S."/>
            <person name="Cardoza R.E."/>
            <person name="Stanley A.M."/>
            <person name="Lindo L."/>
            <person name="Kelly A."/>
            <person name="Brown D.W."/>
            <person name="Lee T."/>
            <person name="Vaughan M.M."/>
            <person name="Alexander N.J."/>
            <person name="Busman M."/>
            <person name="Gutierrez S."/>
        </authorList>
    </citation>
    <scope>NUCLEOTIDE SEQUENCE [LARGE SCALE GENOMIC DNA]</scope>
    <source>
        <strain evidence="2 3">IBT 40837</strain>
    </source>
</reference>
<protein>
    <recommendedName>
        <fullName evidence="4">Class I SAM-dependent methyltransferase</fullName>
    </recommendedName>
</protein>
<dbReference type="EMBL" id="PXOA01000156">
    <property type="protein sequence ID" value="RFU79463.1"/>
    <property type="molecule type" value="Genomic_DNA"/>
</dbReference>
<feature type="transmembrane region" description="Helical" evidence="1">
    <location>
        <begin position="186"/>
        <end position="208"/>
    </location>
</feature>
<evidence type="ECO:0000313" key="3">
    <source>
        <dbReference type="Proteomes" id="UP000266272"/>
    </source>
</evidence>
<dbReference type="Proteomes" id="UP000266272">
    <property type="component" value="Unassembled WGS sequence"/>
</dbReference>
<evidence type="ECO:0000313" key="2">
    <source>
        <dbReference type="EMBL" id="RFU79463.1"/>
    </source>
</evidence>
<sequence>MTPLIPRLHLFEITDQPWFPAFLRSRIQDALTAAWNSNTPLQPRSPARIAAATLIRELGSSLSSYTFVDFCAGGGGPSPVIQRTINKHLKAEDKPPVDFILTDLHPNVAAWEKVAERFPQIAYERQSVDATNAPQHLVERQDGKKVMRLFNLSFHHFDDALARDILKDTIHTSQGFTIFELQDRSLSGMISVLMLGVGAILFAPFFAWKLQSPVALAFSWLIPVLPFVLVMYLRIFHDEARISAEPPVHRAVQMSVRLFALDRMPPAFGNEQSIPGE</sequence>
<dbReference type="STRING" id="490622.A0A395NU36"/>